<evidence type="ECO:0000313" key="1">
    <source>
        <dbReference type="EMBL" id="KKL17414.1"/>
    </source>
</evidence>
<protein>
    <submittedName>
        <fullName evidence="1">Uncharacterized protein</fullName>
    </submittedName>
</protein>
<organism evidence="1">
    <name type="scientific">marine sediment metagenome</name>
    <dbReference type="NCBI Taxonomy" id="412755"/>
    <lineage>
        <taxon>unclassified sequences</taxon>
        <taxon>metagenomes</taxon>
        <taxon>ecological metagenomes</taxon>
    </lineage>
</organism>
<comment type="caution">
    <text evidence="1">The sequence shown here is derived from an EMBL/GenBank/DDBJ whole genome shotgun (WGS) entry which is preliminary data.</text>
</comment>
<dbReference type="AlphaFoldDB" id="A0A0F9B667"/>
<proteinExistence type="predicted"/>
<accession>A0A0F9B667</accession>
<name>A0A0F9B667_9ZZZZ</name>
<sequence>MKPLEVKCDCGRIMINTVEWRSGIPSWSMGYTYLCKDCNVVIHIKIGDGS</sequence>
<reference evidence="1" key="1">
    <citation type="journal article" date="2015" name="Nature">
        <title>Complex archaea that bridge the gap between prokaryotes and eukaryotes.</title>
        <authorList>
            <person name="Spang A."/>
            <person name="Saw J.H."/>
            <person name="Jorgensen S.L."/>
            <person name="Zaremba-Niedzwiedzka K."/>
            <person name="Martijn J."/>
            <person name="Lind A.E."/>
            <person name="van Eijk R."/>
            <person name="Schleper C."/>
            <person name="Guy L."/>
            <person name="Ettema T.J."/>
        </authorList>
    </citation>
    <scope>NUCLEOTIDE SEQUENCE</scope>
</reference>
<dbReference type="EMBL" id="LAZR01039267">
    <property type="protein sequence ID" value="KKL17414.1"/>
    <property type="molecule type" value="Genomic_DNA"/>
</dbReference>
<gene>
    <name evidence="1" type="ORF">LCGC14_2485770</name>
</gene>